<name>A0A067M838_BOTB1</name>
<keyword evidence="4 6" id="KW-0460">Magnesium</keyword>
<dbReference type="PANTHER" id="PTHR35201:SF4">
    <property type="entry name" value="BETA-PINACENE SYNTHASE-RELATED"/>
    <property type="match status" value="1"/>
</dbReference>
<dbReference type="OrthoDB" id="2861623at2759"/>
<evidence type="ECO:0000256" key="5">
    <source>
        <dbReference type="ARBA" id="ARBA00023239"/>
    </source>
</evidence>
<dbReference type="Proteomes" id="UP000027195">
    <property type="component" value="Unassembled WGS sequence"/>
</dbReference>
<dbReference type="GO" id="GO:0046872">
    <property type="term" value="F:metal ion binding"/>
    <property type="evidence" value="ECO:0007669"/>
    <property type="project" value="UniProtKB-KW"/>
</dbReference>
<dbReference type="SUPFAM" id="SSF48576">
    <property type="entry name" value="Terpenoid synthases"/>
    <property type="match status" value="1"/>
</dbReference>
<dbReference type="Pfam" id="PF19086">
    <property type="entry name" value="Terpene_syn_C_2"/>
    <property type="match status" value="1"/>
</dbReference>
<evidence type="ECO:0000256" key="1">
    <source>
        <dbReference type="ARBA" id="ARBA00001946"/>
    </source>
</evidence>
<dbReference type="InParanoid" id="A0A067M838"/>
<organism evidence="7 8">
    <name type="scientific">Botryobasidium botryosum (strain FD-172 SS1)</name>
    <dbReference type="NCBI Taxonomy" id="930990"/>
    <lineage>
        <taxon>Eukaryota</taxon>
        <taxon>Fungi</taxon>
        <taxon>Dikarya</taxon>
        <taxon>Basidiomycota</taxon>
        <taxon>Agaricomycotina</taxon>
        <taxon>Agaricomycetes</taxon>
        <taxon>Cantharellales</taxon>
        <taxon>Botryobasidiaceae</taxon>
        <taxon>Botryobasidium</taxon>
    </lineage>
</organism>
<dbReference type="GO" id="GO:0008299">
    <property type="term" value="P:isoprenoid biosynthetic process"/>
    <property type="evidence" value="ECO:0007669"/>
    <property type="project" value="UniProtKB-ARBA"/>
</dbReference>
<reference evidence="8" key="1">
    <citation type="journal article" date="2014" name="Proc. Natl. Acad. Sci. U.S.A.">
        <title>Extensive sampling of basidiomycete genomes demonstrates inadequacy of the white-rot/brown-rot paradigm for wood decay fungi.</title>
        <authorList>
            <person name="Riley R."/>
            <person name="Salamov A.A."/>
            <person name="Brown D.W."/>
            <person name="Nagy L.G."/>
            <person name="Floudas D."/>
            <person name="Held B.W."/>
            <person name="Levasseur A."/>
            <person name="Lombard V."/>
            <person name="Morin E."/>
            <person name="Otillar R."/>
            <person name="Lindquist E.A."/>
            <person name="Sun H."/>
            <person name="LaButti K.M."/>
            <person name="Schmutz J."/>
            <person name="Jabbour D."/>
            <person name="Luo H."/>
            <person name="Baker S.E."/>
            <person name="Pisabarro A.G."/>
            <person name="Walton J.D."/>
            <person name="Blanchette R.A."/>
            <person name="Henrissat B."/>
            <person name="Martin F."/>
            <person name="Cullen D."/>
            <person name="Hibbett D.S."/>
            <person name="Grigoriev I.V."/>
        </authorList>
    </citation>
    <scope>NUCLEOTIDE SEQUENCE [LARGE SCALE GENOMIC DNA]</scope>
    <source>
        <strain evidence="8">FD-172 SS1</strain>
    </source>
</reference>
<proteinExistence type="inferred from homology"/>
<keyword evidence="8" id="KW-1185">Reference proteome</keyword>
<evidence type="ECO:0000256" key="3">
    <source>
        <dbReference type="ARBA" id="ARBA00022723"/>
    </source>
</evidence>
<dbReference type="PANTHER" id="PTHR35201">
    <property type="entry name" value="TERPENE SYNTHASE"/>
    <property type="match status" value="1"/>
</dbReference>
<dbReference type="GO" id="GO:0010333">
    <property type="term" value="F:terpene synthase activity"/>
    <property type="evidence" value="ECO:0007669"/>
    <property type="project" value="InterPro"/>
</dbReference>
<dbReference type="Gene3D" id="1.10.600.10">
    <property type="entry name" value="Farnesyl Diphosphate Synthase"/>
    <property type="match status" value="1"/>
</dbReference>
<dbReference type="InterPro" id="IPR034686">
    <property type="entry name" value="Terpene_cyclase-like_2"/>
</dbReference>
<comment type="cofactor">
    <cofactor evidence="1 6">
        <name>Mg(2+)</name>
        <dbReference type="ChEBI" id="CHEBI:18420"/>
    </cofactor>
</comment>
<dbReference type="EMBL" id="KL198064">
    <property type="protein sequence ID" value="KDQ10835.1"/>
    <property type="molecule type" value="Genomic_DNA"/>
</dbReference>
<evidence type="ECO:0000256" key="4">
    <source>
        <dbReference type="ARBA" id="ARBA00022842"/>
    </source>
</evidence>
<evidence type="ECO:0000313" key="8">
    <source>
        <dbReference type="Proteomes" id="UP000027195"/>
    </source>
</evidence>
<dbReference type="EC" id="4.2.3.-" evidence="6"/>
<protein>
    <recommendedName>
        <fullName evidence="6">Terpene synthase</fullName>
        <ecNumber evidence="6">4.2.3.-</ecNumber>
    </recommendedName>
</protein>
<sequence>MAITKFILPDIIGYCPFQLKVNPHMDTAAAESDEWMEKSGVLESTGMRKRYIGARFNYLSAACFPEANFDRFRLCCDYINALFAFDDVIDDGDLKEDIEGAKAAADIVMASLMNPKTCKPTFIAADMLRDFWERAVESATPGCRRRFIETMDLYVRAAYQQVVNRTTNDEPSIESFIQMRRDISALRPIWAVVEFALGVDLPDEVIEHPILQRLAIYANDLVSWCNDLYSFNCEQSRGHYSNLVPIAMKELDLDLQGGIDYVGDRIKAAIDSFVADKAALPSWGPEIDEQVRAYVRGMEYWVIGSIQWSFDSTRYFGSEHEEVKKTLCVTLWPQEHIPMPVSIQS</sequence>
<dbReference type="HOGENOM" id="CLU_042538_2_1_1"/>
<dbReference type="AlphaFoldDB" id="A0A067M838"/>
<evidence type="ECO:0000256" key="2">
    <source>
        <dbReference type="ARBA" id="ARBA00006333"/>
    </source>
</evidence>
<gene>
    <name evidence="7" type="ORF">BOTBODRAFT_115253</name>
</gene>
<evidence type="ECO:0000256" key="6">
    <source>
        <dbReference type="RuleBase" id="RU366034"/>
    </source>
</evidence>
<dbReference type="STRING" id="930990.A0A067M838"/>
<dbReference type="InterPro" id="IPR008949">
    <property type="entry name" value="Isoprenoid_synthase_dom_sf"/>
</dbReference>
<comment type="similarity">
    <text evidence="2 6">Belongs to the terpene synthase family.</text>
</comment>
<dbReference type="SFLD" id="SFLDG01020">
    <property type="entry name" value="Terpene_Cyclase_Like_2"/>
    <property type="match status" value="1"/>
</dbReference>
<accession>A0A067M838</accession>
<evidence type="ECO:0000313" key="7">
    <source>
        <dbReference type="EMBL" id="KDQ10835.1"/>
    </source>
</evidence>
<keyword evidence="3 6" id="KW-0479">Metal-binding</keyword>
<dbReference type="SFLD" id="SFLDS00005">
    <property type="entry name" value="Isoprenoid_Synthase_Type_I"/>
    <property type="match status" value="1"/>
</dbReference>
<keyword evidence="5 6" id="KW-0456">Lyase</keyword>